<keyword evidence="2" id="KW-1185">Reference proteome</keyword>
<sequence>MATFQIHYGGDENRLDKWHQLCNDCGVRPAPSINKCKSALRAVSVNIWDLIKAREMGELPVRRFGSEAELRVDLRRPGRRFPLSKVKSSVDNKLLCALLVTIT</sequence>
<dbReference type="HOGENOM" id="CLU_2263255_0_0_1"/>
<evidence type="ECO:0000313" key="2">
    <source>
        <dbReference type="Proteomes" id="UP000016933"/>
    </source>
</evidence>
<dbReference type="OrthoDB" id="6105938at2759"/>
<dbReference type="Proteomes" id="UP000016933">
    <property type="component" value="Unassembled WGS sequence"/>
</dbReference>
<gene>
    <name evidence="1" type="ORF">DOTSEDRAFT_71580</name>
</gene>
<dbReference type="PANTHER" id="PTHR38846">
    <property type="entry name" value="C3H1-TYPE DOMAIN-CONTAINING PROTEIN"/>
    <property type="match status" value="1"/>
</dbReference>
<organism evidence="1 2">
    <name type="scientific">Dothistroma septosporum (strain NZE10 / CBS 128990)</name>
    <name type="common">Red band needle blight fungus</name>
    <name type="synonym">Mycosphaerella pini</name>
    <dbReference type="NCBI Taxonomy" id="675120"/>
    <lineage>
        <taxon>Eukaryota</taxon>
        <taxon>Fungi</taxon>
        <taxon>Dikarya</taxon>
        <taxon>Ascomycota</taxon>
        <taxon>Pezizomycotina</taxon>
        <taxon>Dothideomycetes</taxon>
        <taxon>Dothideomycetidae</taxon>
        <taxon>Mycosphaerellales</taxon>
        <taxon>Mycosphaerellaceae</taxon>
        <taxon>Dothistroma</taxon>
    </lineage>
</organism>
<evidence type="ECO:0000313" key="1">
    <source>
        <dbReference type="EMBL" id="EME43789.1"/>
    </source>
</evidence>
<dbReference type="AlphaFoldDB" id="N1PMZ1"/>
<protein>
    <submittedName>
        <fullName evidence="1">Uncharacterized protein</fullName>
    </submittedName>
</protein>
<proteinExistence type="predicted"/>
<dbReference type="PANTHER" id="PTHR38846:SF1">
    <property type="entry name" value="C3H1-TYPE DOMAIN-CONTAINING PROTEIN"/>
    <property type="match status" value="1"/>
</dbReference>
<dbReference type="OMA" id="AVAVNIW"/>
<dbReference type="eggNOG" id="ENOG502TAQ9">
    <property type="taxonomic scope" value="Eukaryota"/>
</dbReference>
<reference evidence="1 2" key="2">
    <citation type="journal article" date="2012" name="PLoS Pathog.">
        <title>Diverse lifestyles and strategies of plant pathogenesis encoded in the genomes of eighteen Dothideomycetes fungi.</title>
        <authorList>
            <person name="Ohm R.A."/>
            <person name="Feau N."/>
            <person name="Henrissat B."/>
            <person name="Schoch C.L."/>
            <person name="Horwitz B.A."/>
            <person name="Barry K.W."/>
            <person name="Condon B.J."/>
            <person name="Copeland A.C."/>
            <person name="Dhillon B."/>
            <person name="Glaser F."/>
            <person name="Hesse C.N."/>
            <person name="Kosti I."/>
            <person name="LaButti K."/>
            <person name="Lindquist E.A."/>
            <person name="Lucas S."/>
            <person name="Salamov A.A."/>
            <person name="Bradshaw R.E."/>
            <person name="Ciuffetti L."/>
            <person name="Hamelin R.C."/>
            <person name="Kema G.H.J."/>
            <person name="Lawrence C."/>
            <person name="Scott J.A."/>
            <person name="Spatafora J.W."/>
            <person name="Turgeon B.G."/>
            <person name="de Wit P.J.G.M."/>
            <person name="Zhong S."/>
            <person name="Goodwin S.B."/>
            <person name="Grigoriev I.V."/>
        </authorList>
    </citation>
    <scope>NUCLEOTIDE SEQUENCE [LARGE SCALE GENOMIC DNA]</scope>
    <source>
        <strain evidence="2">NZE10 / CBS 128990</strain>
    </source>
</reference>
<name>N1PMZ1_DOTSN</name>
<accession>N1PMZ1</accession>
<reference evidence="2" key="1">
    <citation type="journal article" date="2012" name="PLoS Genet.">
        <title>The genomes of the fungal plant pathogens Cladosporium fulvum and Dothistroma septosporum reveal adaptation to different hosts and lifestyles but also signatures of common ancestry.</title>
        <authorList>
            <person name="de Wit P.J.G.M."/>
            <person name="van der Burgt A."/>
            <person name="Oekmen B."/>
            <person name="Stergiopoulos I."/>
            <person name="Abd-Elsalam K.A."/>
            <person name="Aerts A.L."/>
            <person name="Bahkali A.H."/>
            <person name="Beenen H.G."/>
            <person name="Chettri P."/>
            <person name="Cox M.P."/>
            <person name="Datema E."/>
            <person name="de Vries R.P."/>
            <person name="Dhillon B."/>
            <person name="Ganley A.R."/>
            <person name="Griffiths S.A."/>
            <person name="Guo Y."/>
            <person name="Hamelin R.C."/>
            <person name="Henrissat B."/>
            <person name="Kabir M.S."/>
            <person name="Jashni M.K."/>
            <person name="Kema G."/>
            <person name="Klaubauf S."/>
            <person name="Lapidus A."/>
            <person name="Levasseur A."/>
            <person name="Lindquist E."/>
            <person name="Mehrabi R."/>
            <person name="Ohm R.A."/>
            <person name="Owen T.J."/>
            <person name="Salamov A."/>
            <person name="Schwelm A."/>
            <person name="Schijlen E."/>
            <person name="Sun H."/>
            <person name="van den Burg H.A."/>
            <person name="van Ham R.C.H.J."/>
            <person name="Zhang S."/>
            <person name="Goodwin S.B."/>
            <person name="Grigoriev I.V."/>
            <person name="Collemare J."/>
            <person name="Bradshaw R.E."/>
        </authorList>
    </citation>
    <scope>NUCLEOTIDE SEQUENCE [LARGE SCALE GENOMIC DNA]</scope>
    <source>
        <strain evidence="2">NZE10 / CBS 128990</strain>
    </source>
</reference>
<dbReference type="EMBL" id="KB446539">
    <property type="protein sequence ID" value="EME43789.1"/>
    <property type="molecule type" value="Genomic_DNA"/>
</dbReference>